<dbReference type="CDD" id="cd07822">
    <property type="entry name" value="SRPBCC_4"/>
    <property type="match status" value="1"/>
</dbReference>
<sequence>MASIAPPNQEPKWAAAISPPTIGPGGTASLICSTAIAAPPSTCAEVVLDTTAYSAWNRWIPEAPIQTPSKAAATLTPASLRHLAAKPEQMLLAGTEFTFQVHMDPDAASYDNTELVVSLLEEFERDGRRGLRVAWKTRGDPWYLRAERTQEFVENGEGGTDYTCFETFQGPAAWLVKLAVGAKLVQGFGLWMTGLKKAAEEKAQHAGH</sequence>
<protein>
    <submittedName>
        <fullName evidence="1">Uu.00g112750.m01.CDS01</fullName>
    </submittedName>
</protein>
<dbReference type="Proteomes" id="UP001295740">
    <property type="component" value="Unassembled WGS sequence"/>
</dbReference>
<accession>A0AAI8VG15</accession>
<dbReference type="InterPro" id="IPR023393">
    <property type="entry name" value="START-like_dom_sf"/>
</dbReference>
<keyword evidence="2" id="KW-1185">Reference proteome</keyword>
<evidence type="ECO:0000313" key="1">
    <source>
        <dbReference type="EMBL" id="CAJ2503881.1"/>
    </source>
</evidence>
<organism evidence="1 2">
    <name type="scientific">Anthostomella pinea</name>
    <dbReference type="NCBI Taxonomy" id="933095"/>
    <lineage>
        <taxon>Eukaryota</taxon>
        <taxon>Fungi</taxon>
        <taxon>Dikarya</taxon>
        <taxon>Ascomycota</taxon>
        <taxon>Pezizomycotina</taxon>
        <taxon>Sordariomycetes</taxon>
        <taxon>Xylariomycetidae</taxon>
        <taxon>Xylariales</taxon>
        <taxon>Xylariaceae</taxon>
        <taxon>Anthostomella</taxon>
    </lineage>
</organism>
<dbReference type="Gene3D" id="3.30.530.20">
    <property type="match status" value="1"/>
</dbReference>
<dbReference type="SUPFAM" id="SSF55961">
    <property type="entry name" value="Bet v1-like"/>
    <property type="match status" value="1"/>
</dbReference>
<name>A0AAI8VG15_9PEZI</name>
<reference evidence="1" key="1">
    <citation type="submission" date="2023-10" db="EMBL/GenBank/DDBJ databases">
        <authorList>
            <person name="Hackl T."/>
        </authorList>
    </citation>
    <scope>NUCLEOTIDE SEQUENCE</scope>
</reference>
<dbReference type="EMBL" id="CAUWAG010000006">
    <property type="protein sequence ID" value="CAJ2503881.1"/>
    <property type="molecule type" value="Genomic_DNA"/>
</dbReference>
<comment type="caution">
    <text evidence="1">The sequence shown here is derived from an EMBL/GenBank/DDBJ whole genome shotgun (WGS) entry which is preliminary data.</text>
</comment>
<gene>
    <name evidence="1" type="ORF">KHLLAP_LOCUS4349</name>
</gene>
<evidence type="ECO:0000313" key="2">
    <source>
        <dbReference type="Proteomes" id="UP001295740"/>
    </source>
</evidence>
<dbReference type="AlphaFoldDB" id="A0AAI8VG15"/>
<proteinExistence type="predicted"/>